<organism evidence="1 2">
    <name type="scientific">Conexibacter arvalis</name>
    <dbReference type="NCBI Taxonomy" id="912552"/>
    <lineage>
        <taxon>Bacteria</taxon>
        <taxon>Bacillati</taxon>
        <taxon>Actinomycetota</taxon>
        <taxon>Thermoleophilia</taxon>
        <taxon>Solirubrobacterales</taxon>
        <taxon>Conexibacteraceae</taxon>
        <taxon>Conexibacter</taxon>
    </lineage>
</organism>
<evidence type="ECO:0000313" key="2">
    <source>
        <dbReference type="Proteomes" id="UP000585272"/>
    </source>
</evidence>
<accession>A0A840IEQ5</accession>
<dbReference type="RefSeq" id="WP_183343017.1">
    <property type="nucleotide sequence ID" value="NZ_JACHNU010000003.1"/>
</dbReference>
<proteinExistence type="predicted"/>
<reference evidence="1 2" key="1">
    <citation type="submission" date="2020-08" db="EMBL/GenBank/DDBJ databases">
        <title>Genomic Encyclopedia of Archaeal and Bacterial Type Strains, Phase II (KMG-II): from individual species to whole genera.</title>
        <authorList>
            <person name="Goeker M."/>
        </authorList>
    </citation>
    <scope>NUCLEOTIDE SEQUENCE [LARGE SCALE GENOMIC DNA]</scope>
    <source>
        <strain evidence="1 2">DSM 23288</strain>
    </source>
</reference>
<protein>
    <submittedName>
        <fullName evidence="1">Uncharacterized protein</fullName>
    </submittedName>
</protein>
<sequence length="330" mass="35077">MEQVVFTHGGEVLIAHLAAYGLAVVLESAMIDAHVGHDPDSLRFEPFVHFDATQADAARAVRDAAGALERLIESDVERVSEKNARRSVIWGRSSFDHGSERGALVLAKRSALVAEADAGRQRLASGLLAALGAPALWGPKTVKSGSGATALDGVLGNHTSDFVRGVLRPCRADAADVDEARFLAEVGKVTSEQRDRTNWAPSGTRVGLIDQWLAALGLSMLPVAHRQVRRSATPACWSGGRPVRHRTTLPLLDQPVSPARLRALLSLGSLASVCRSEDGQPDVDHAGALRAFGVTEVVTFDRRYNPGSSSSVAFTYVRGRRRALGASAVG</sequence>
<evidence type="ECO:0000313" key="1">
    <source>
        <dbReference type="EMBL" id="MBB4663296.1"/>
    </source>
</evidence>
<name>A0A840IEQ5_9ACTN</name>
<dbReference type="EMBL" id="JACHNU010000003">
    <property type="protein sequence ID" value="MBB4663296.1"/>
    <property type="molecule type" value="Genomic_DNA"/>
</dbReference>
<comment type="caution">
    <text evidence="1">The sequence shown here is derived from an EMBL/GenBank/DDBJ whole genome shotgun (WGS) entry which is preliminary data.</text>
</comment>
<dbReference type="AlphaFoldDB" id="A0A840IEQ5"/>
<keyword evidence="2" id="KW-1185">Reference proteome</keyword>
<gene>
    <name evidence="1" type="ORF">BDZ31_002885</name>
</gene>
<dbReference type="Proteomes" id="UP000585272">
    <property type="component" value="Unassembled WGS sequence"/>
</dbReference>